<keyword evidence="2" id="KW-1185">Reference proteome</keyword>
<accession>A0ABP0SWN9</accession>
<proteinExistence type="predicted"/>
<comment type="caution">
    <text evidence="1">The sequence shown here is derived from an EMBL/GenBank/DDBJ whole genome shotgun (WGS) entry which is preliminary data.</text>
</comment>
<reference evidence="1 2" key="1">
    <citation type="submission" date="2024-02" db="EMBL/GenBank/DDBJ databases">
        <authorList>
            <person name="Chen Y."/>
            <person name="Shah S."/>
            <person name="Dougan E. K."/>
            <person name="Thang M."/>
            <person name="Chan C."/>
        </authorList>
    </citation>
    <scope>NUCLEOTIDE SEQUENCE [LARGE SCALE GENOMIC DNA]</scope>
</reference>
<sequence length="210" mass="23855">MVCQAGAALKMTDRILWGEICNHQHGGKPTDEARKRQDGYLAVNVASVIEFDADHFAEGDHVAVIDCMTFVPEYIPVLKALEKQRDSNLPFEGGAYLNLCSWHRPDVSNVLGEDDVHMSRLQRMVDSLIAESTLQPFIEIRRDEHLADRCSAEITTLLQKATLDPGQLRSFIDGLRNPVHLTQGARWLELHPSWFCHTRTMQSMSSLWTW</sequence>
<dbReference type="Proteomes" id="UP001642484">
    <property type="component" value="Unassembled WGS sequence"/>
</dbReference>
<dbReference type="EMBL" id="CAXAMN010028539">
    <property type="protein sequence ID" value="CAK9116875.1"/>
    <property type="molecule type" value="Genomic_DNA"/>
</dbReference>
<evidence type="ECO:0000313" key="1">
    <source>
        <dbReference type="EMBL" id="CAK9116875.1"/>
    </source>
</evidence>
<name>A0ABP0SWN9_9DINO</name>
<evidence type="ECO:0000313" key="2">
    <source>
        <dbReference type="Proteomes" id="UP001642484"/>
    </source>
</evidence>
<organism evidence="1 2">
    <name type="scientific">Durusdinium trenchii</name>
    <dbReference type="NCBI Taxonomy" id="1381693"/>
    <lineage>
        <taxon>Eukaryota</taxon>
        <taxon>Sar</taxon>
        <taxon>Alveolata</taxon>
        <taxon>Dinophyceae</taxon>
        <taxon>Suessiales</taxon>
        <taxon>Symbiodiniaceae</taxon>
        <taxon>Durusdinium</taxon>
    </lineage>
</organism>
<gene>
    <name evidence="1" type="ORF">CCMP2556_LOCUS54335</name>
</gene>
<protein>
    <submittedName>
        <fullName evidence="1">Uncharacterized protein</fullName>
    </submittedName>
</protein>